<dbReference type="EMBL" id="FNCS01000022">
    <property type="protein sequence ID" value="SDH11336.1"/>
    <property type="molecule type" value="Genomic_DNA"/>
</dbReference>
<proteinExistence type="predicted"/>
<dbReference type="InterPro" id="IPR009936">
    <property type="entry name" value="DUF1468"/>
</dbReference>
<feature type="transmembrane region" description="Helical" evidence="1">
    <location>
        <begin position="92"/>
        <end position="110"/>
    </location>
</feature>
<dbReference type="Pfam" id="PF07331">
    <property type="entry name" value="TctB"/>
    <property type="match status" value="1"/>
</dbReference>
<evidence type="ECO:0000259" key="2">
    <source>
        <dbReference type="Pfam" id="PF07331"/>
    </source>
</evidence>
<evidence type="ECO:0000256" key="1">
    <source>
        <dbReference type="SAM" id="Phobius"/>
    </source>
</evidence>
<feature type="transmembrane region" description="Helical" evidence="1">
    <location>
        <begin position="50"/>
        <end position="71"/>
    </location>
</feature>
<accession>A0A1G7ZS25</accession>
<name>A0A1G7ZS25_9HYPH</name>
<dbReference type="AlphaFoldDB" id="A0A1G7ZS25"/>
<keyword evidence="1" id="KW-0472">Membrane</keyword>
<feature type="transmembrane region" description="Helical" evidence="1">
    <location>
        <begin position="116"/>
        <end position="133"/>
    </location>
</feature>
<dbReference type="Proteomes" id="UP000199495">
    <property type="component" value="Unassembled WGS sequence"/>
</dbReference>
<sequence length="165" mass="17829">MARENRIGPRLGRLVSSVPELSVALGVVTLGIFVVTEALSLGVGSMQRPGAGFAALLFGGSMTVFAAISIFEQLTLARTAASENKQTANVPKFRNLVDPLLIITLLVSYVPIMRSIGYVVSTFFFVTAIALIFSWRKWSLLLFSAVITGFAYVIFYILLGVPLPL</sequence>
<reference evidence="3 4" key="1">
    <citation type="submission" date="2016-10" db="EMBL/GenBank/DDBJ databases">
        <authorList>
            <person name="de Groot N.N."/>
        </authorList>
    </citation>
    <scope>NUCLEOTIDE SEQUENCE [LARGE SCALE GENOMIC DNA]</scope>
    <source>
        <strain evidence="3 4">CGMCC 1.10267</strain>
    </source>
</reference>
<protein>
    <submittedName>
        <fullName evidence="3">Tripartite tricarboxylate transporter TctB family protein</fullName>
    </submittedName>
</protein>
<keyword evidence="1" id="KW-1133">Transmembrane helix</keyword>
<feature type="transmembrane region" description="Helical" evidence="1">
    <location>
        <begin position="140"/>
        <end position="159"/>
    </location>
</feature>
<evidence type="ECO:0000313" key="4">
    <source>
        <dbReference type="Proteomes" id="UP000199495"/>
    </source>
</evidence>
<keyword evidence="1" id="KW-0812">Transmembrane</keyword>
<keyword evidence="4" id="KW-1185">Reference proteome</keyword>
<organism evidence="3 4">
    <name type="scientific">Pelagibacterium luteolum</name>
    <dbReference type="NCBI Taxonomy" id="440168"/>
    <lineage>
        <taxon>Bacteria</taxon>
        <taxon>Pseudomonadati</taxon>
        <taxon>Pseudomonadota</taxon>
        <taxon>Alphaproteobacteria</taxon>
        <taxon>Hyphomicrobiales</taxon>
        <taxon>Devosiaceae</taxon>
        <taxon>Pelagibacterium</taxon>
    </lineage>
</organism>
<gene>
    <name evidence="3" type="ORF">SAMN04487974_12219</name>
</gene>
<dbReference type="STRING" id="440168.SAMN04487974_12219"/>
<dbReference type="RefSeq" id="WP_090599300.1">
    <property type="nucleotide sequence ID" value="NZ_FNCS01000022.1"/>
</dbReference>
<evidence type="ECO:0000313" key="3">
    <source>
        <dbReference type="EMBL" id="SDH11336.1"/>
    </source>
</evidence>
<feature type="domain" description="DUF1468" evidence="2">
    <location>
        <begin position="23"/>
        <end position="164"/>
    </location>
</feature>
<feature type="transmembrane region" description="Helical" evidence="1">
    <location>
        <begin position="21"/>
        <end position="44"/>
    </location>
</feature>